<accession>A0A7J6NT34</accession>
<comment type="caution">
    <text evidence="6">The sequence shown here is derived from an EMBL/GenBank/DDBJ whole genome shotgun (WGS) entry which is preliminary data.</text>
</comment>
<dbReference type="SUPFAM" id="SSF52540">
    <property type="entry name" value="P-loop containing nucleoside triphosphate hydrolases"/>
    <property type="match status" value="1"/>
</dbReference>
<keyword evidence="4" id="KW-0472">Membrane</keyword>
<evidence type="ECO:0000259" key="5">
    <source>
        <dbReference type="Pfam" id="PF06414"/>
    </source>
</evidence>
<feature type="region of interest" description="Disordered" evidence="3">
    <location>
        <begin position="1"/>
        <end position="58"/>
    </location>
</feature>
<dbReference type="Gene3D" id="3.40.50.300">
    <property type="entry name" value="P-loop containing nucleotide triphosphate hydrolases"/>
    <property type="match status" value="1"/>
</dbReference>
<protein>
    <recommendedName>
        <fullName evidence="5">Zeta toxin domain-containing protein</fullName>
    </recommendedName>
</protein>
<evidence type="ECO:0000256" key="1">
    <source>
        <dbReference type="ARBA" id="ARBA00022741"/>
    </source>
</evidence>
<proteinExistence type="predicted"/>
<dbReference type="OrthoDB" id="425494at2759"/>
<evidence type="ECO:0000313" key="7">
    <source>
        <dbReference type="Proteomes" id="UP000541610"/>
    </source>
</evidence>
<evidence type="ECO:0000256" key="2">
    <source>
        <dbReference type="ARBA" id="ARBA00022840"/>
    </source>
</evidence>
<dbReference type="AlphaFoldDB" id="A0A7J6NT34"/>
<feature type="transmembrane region" description="Helical" evidence="4">
    <location>
        <begin position="65"/>
        <end position="83"/>
    </location>
</feature>
<sequence length="392" mass="44164">MPPRSRKSTPKAVPSQPSAKTTSRRRANSVPRSSRKRDAEPVEESKKEVPTTSTKLEDSSADTQLGWLGRIMLLLALVGFWAFQRENMIPMRYRLPRTARGVKETTTTPCRSEYDTHVSGRSEEETSEAYWEFFSVVVMVVVALELQSWVDTHLASARQYRSAHPVDGKKPEMILLLGGPGAGKGTLLRKWQEGGGPREAFTLIGLDEFLEFVPEFHRSANDKYFVYEDAASTECYKPAIKAAKMANSAAVGEGLNVIYEDTGKDITRLVERVIPPYKKAGYRITIVLVHNEPDIAIQRAFMRFLGDGRLADEEYVKKSFRNVDDNYYLVRNMPTIDEAVYCDNTCRFGRPFISHTAAGSVPEHCLRCKPDGGETRPVKLLEPLLRITDRLP</sequence>
<keyword evidence="4" id="KW-1133">Transmembrane helix</keyword>
<keyword evidence="2" id="KW-0067">ATP-binding</keyword>
<reference evidence="6 7" key="1">
    <citation type="submission" date="2020-04" db="EMBL/GenBank/DDBJ databases">
        <title>Perkinsus olseni comparative genomics.</title>
        <authorList>
            <person name="Bogema D.R."/>
        </authorList>
    </citation>
    <scope>NUCLEOTIDE SEQUENCE [LARGE SCALE GENOMIC DNA]</scope>
    <source>
        <strain evidence="6">00978-12</strain>
    </source>
</reference>
<gene>
    <name evidence="6" type="ORF">FOZ60_004927</name>
</gene>
<dbReference type="Pfam" id="PF06414">
    <property type="entry name" value="Zeta_toxin"/>
    <property type="match status" value="1"/>
</dbReference>
<evidence type="ECO:0000313" key="6">
    <source>
        <dbReference type="EMBL" id="KAF4686736.1"/>
    </source>
</evidence>
<dbReference type="Proteomes" id="UP000541610">
    <property type="component" value="Unassembled WGS sequence"/>
</dbReference>
<keyword evidence="1" id="KW-0547">Nucleotide-binding</keyword>
<name>A0A7J6NT34_PEROL</name>
<evidence type="ECO:0000256" key="3">
    <source>
        <dbReference type="SAM" id="MobiDB-lite"/>
    </source>
</evidence>
<dbReference type="GO" id="GO:0005524">
    <property type="term" value="F:ATP binding"/>
    <property type="evidence" value="ECO:0007669"/>
    <property type="project" value="UniProtKB-KW"/>
</dbReference>
<evidence type="ECO:0000256" key="4">
    <source>
        <dbReference type="SAM" id="Phobius"/>
    </source>
</evidence>
<dbReference type="InterPro" id="IPR010488">
    <property type="entry name" value="Zeta_toxin_domain"/>
</dbReference>
<organism evidence="6 7">
    <name type="scientific">Perkinsus olseni</name>
    <name type="common">Perkinsus atlanticus</name>
    <dbReference type="NCBI Taxonomy" id="32597"/>
    <lineage>
        <taxon>Eukaryota</taxon>
        <taxon>Sar</taxon>
        <taxon>Alveolata</taxon>
        <taxon>Perkinsozoa</taxon>
        <taxon>Perkinsea</taxon>
        <taxon>Perkinsida</taxon>
        <taxon>Perkinsidae</taxon>
        <taxon>Perkinsus</taxon>
    </lineage>
</organism>
<feature type="compositionally biased region" description="Basic and acidic residues" evidence="3">
    <location>
        <begin position="36"/>
        <end position="49"/>
    </location>
</feature>
<dbReference type="EMBL" id="JABANP010000210">
    <property type="protein sequence ID" value="KAF4686736.1"/>
    <property type="molecule type" value="Genomic_DNA"/>
</dbReference>
<dbReference type="InterPro" id="IPR027417">
    <property type="entry name" value="P-loop_NTPase"/>
</dbReference>
<keyword evidence="4" id="KW-0812">Transmembrane</keyword>
<feature type="domain" description="Zeta toxin" evidence="5">
    <location>
        <begin position="166"/>
        <end position="343"/>
    </location>
</feature>
<dbReference type="GO" id="GO:0016301">
    <property type="term" value="F:kinase activity"/>
    <property type="evidence" value="ECO:0007669"/>
    <property type="project" value="InterPro"/>
</dbReference>